<feature type="region of interest" description="Disordered" evidence="1">
    <location>
        <begin position="234"/>
        <end position="306"/>
    </location>
</feature>
<reference evidence="2 3" key="1">
    <citation type="journal article" date="2016" name="Sci. Rep.">
        <title>Insights into Adaptations to a Near-Obligate Nematode Endoparasitic Lifestyle from the Finished Genome of Drechmeria coniospora.</title>
        <authorList>
            <person name="Zhang L."/>
            <person name="Zhou Z."/>
            <person name="Guo Q."/>
            <person name="Fokkens L."/>
            <person name="Miskei M."/>
            <person name="Pocsi I."/>
            <person name="Zhang W."/>
            <person name="Chen M."/>
            <person name="Wang L."/>
            <person name="Sun Y."/>
            <person name="Donzelli B.G."/>
            <person name="Gibson D.M."/>
            <person name="Nelson D.R."/>
            <person name="Luo J.G."/>
            <person name="Rep M."/>
            <person name="Liu H."/>
            <person name="Yang S."/>
            <person name="Wang J."/>
            <person name="Krasnoff S.B."/>
            <person name="Xu Y."/>
            <person name="Molnar I."/>
            <person name="Lin M."/>
        </authorList>
    </citation>
    <scope>NUCLEOTIDE SEQUENCE [LARGE SCALE GENOMIC DNA]</scope>
    <source>
        <strain evidence="2 3">ARSEF 6962</strain>
    </source>
</reference>
<dbReference type="GeneID" id="63717865"/>
<name>A0A151GM79_DRECN</name>
<evidence type="ECO:0000313" key="2">
    <source>
        <dbReference type="EMBL" id="KYK58209.1"/>
    </source>
</evidence>
<dbReference type="RefSeq" id="XP_040657561.1">
    <property type="nucleotide sequence ID" value="XM_040802528.1"/>
</dbReference>
<accession>A0A151GM79</accession>
<keyword evidence="3" id="KW-1185">Reference proteome</keyword>
<evidence type="ECO:0000256" key="1">
    <source>
        <dbReference type="SAM" id="MobiDB-lite"/>
    </source>
</evidence>
<dbReference type="STRING" id="98403.A0A151GM79"/>
<protein>
    <submittedName>
        <fullName evidence="2">Uncharacterized protein</fullName>
    </submittedName>
</protein>
<feature type="region of interest" description="Disordered" evidence="1">
    <location>
        <begin position="505"/>
        <end position="527"/>
    </location>
</feature>
<feature type="compositionally biased region" description="Basic residues" evidence="1">
    <location>
        <begin position="250"/>
        <end position="259"/>
    </location>
</feature>
<proteinExistence type="predicted"/>
<dbReference type="InParanoid" id="A0A151GM79"/>
<dbReference type="AlphaFoldDB" id="A0A151GM79"/>
<evidence type="ECO:0000313" key="3">
    <source>
        <dbReference type="Proteomes" id="UP000076580"/>
    </source>
</evidence>
<dbReference type="Proteomes" id="UP000076580">
    <property type="component" value="Chromosome 02"/>
</dbReference>
<sequence>MANFYRPDMASLASARGSTSSTASKQIPLQCSVCPERPSFSDVSHLLTHIASKGHLHHETQTRLKSHQDGRASAALQEYERWYKANAIESLLVERMRAKQLKEAARSKRVRGATPAPVFKAKRKAKRLATFNSAKAEHEDFAQNFPLFTNFFTPSDNETENQDDYLQCNDMLSLKGQVWPGMGKMDLANEDMKRTRNQRKPNSVIEKMQRTSEGIEPTQVVMTSDFEVERVKGVYDSSSPIPGQEATPKKVTKPKRKKPAPLTEISGNVPRAATRRSGRNDLANGNMSQIKADHDRDTSSDLTPSLGAFRHSHDVFRDDDGGQRLYEDRSFTPTHRDHKFESRERLGLHTLNSISHSNLMSPTPSSRDVSGRLLPLRESHRGRTQTHMYLGHSNHMALGSLPQGEATYGLNDASMYENPARLSFNSNGLFNPITHDGFRVNPTSHLQQQKHEDYSTCSAVDHLSNPSNNHFLVMSESNPLFSQDRLFLPPYTQPAAGQSLSSLGFTPINNRGREHGHTAPYDPDQQPSMANVKMESQICDGIEGESPTGKQSNFGMWNSQAQDRGVVLHEDLNDEELDM</sequence>
<dbReference type="EMBL" id="LAYC01000002">
    <property type="protein sequence ID" value="KYK58209.1"/>
    <property type="molecule type" value="Genomic_DNA"/>
</dbReference>
<comment type="caution">
    <text evidence="2">The sequence shown here is derived from an EMBL/GenBank/DDBJ whole genome shotgun (WGS) entry which is preliminary data.</text>
</comment>
<gene>
    <name evidence="2" type="ORF">DCS_05222</name>
</gene>
<organism evidence="2 3">
    <name type="scientific">Drechmeria coniospora</name>
    <name type="common">Nematophagous fungus</name>
    <name type="synonym">Meria coniospora</name>
    <dbReference type="NCBI Taxonomy" id="98403"/>
    <lineage>
        <taxon>Eukaryota</taxon>
        <taxon>Fungi</taxon>
        <taxon>Dikarya</taxon>
        <taxon>Ascomycota</taxon>
        <taxon>Pezizomycotina</taxon>
        <taxon>Sordariomycetes</taxon>
        <taxon>Hypocreomycetidae</taxon>
        <taxon>Hypocreales</taxon>
        <taxon>Ophiocordycipitaceae</taxon>
        <taxon>Drechmeria</taxon>
    </lineage>
</organism>